<organism evidence="1">
    <name type="scientific">Pseudictyota dubia</name>
    <dbReference type="NCBI Taxonomy" id="2749911"/>
    <lineage>
        <taxon>Eukaryota</taxon>
        <taxon>Sar</taxon>
        <taxon>Stramenopiles</taxon>
        <taxon>Ochrophyta</taxon>
        <taxon>Bacillariophyta</taxon>
        <taxon>Mediophyceae</taxon>
        <taxon>Biddulphiophycidae</taxon>
        <taxon>Eupodiscales</taxon>
        <taxon>Odontellaceae</taxon>
        <taxon>Pseudictyota</taxon>
    </lineage>
</organism>
<evidence type="ECO:0000313" key="1">
    <source>
        <dbReference type="EMBL" id="CAD8297664.1"/>
    </source>
</evidence>
<accession>A0A7R9VKZ4</accession>
<name>A0A7R9VKZ4_9STRA</name>
<proteinExistence type="predicted"/>
<dbReference type="EMBL" id="HBED01007148">
    <property type="protein sequence ID" value="CAD8297664.1"/>
    <property type="molecule type" value="Transcribed_RNA"/>
</dbReference>
<dbReference type="AlphaFoldDB" id="A0A7R9VKZ4"/>
<gene>
    <name evidence="1" type="ORF">TDUB1175_LOCUS3560</name>
</gene>
<reference evidence="1" key="1">
    <citation type="submission" date="2021-01" db="EMBL/GenBank/DDBJ databases">
        <authorList>
            <person name="Corre E."/>
            <person name="Pelletier E."/>
            <person name="Niang G."/>
            <person name="Scheremetjew M."/>
            <person name="Finn R."/>
            <person name="Kale V."/>
            <person name="Holt S."/>
            <person name="Cochrane G."/>
            <person name="Meng A."/>
            <person name="Brown T."/>
            <person name="Cohen L."/>
        </authorList>
    </citation>
    <scope>NUCLEOTIDE SEQUENCE</scope>
    <source>
        <strain evidence="1">CCMP147</strain>
    </source>
</reference>
<protein>
    <submittedName>
        <fullName evidence="1">Uncharacterized protein</fullName>
    </submittedName>
</protein>
<sequence length="194" mass="22410">MNGRRVAVIIATDGLPSEKGDFDPKVACDNFVRALKSLEALPVWIVIRLCTNERNVVEFYQDLDDQLELPIELLDDFVSEGREVYRKNKWLNYALPLHRCRELGLRHRVFDLIDEALLSKDQLRDFCAFLFGVDKRDIPDAQINWSAFTEKISRLLEGESEQWNPVQNKLTPWIDMALLEKCYGTGTSCDCTIL</sequence>